<dbReference type="GO" id="GO:0016020">
    <property type="term" value="C:membrane"/>
    <property type="evidence" value="ECO:0007669"/>
    <property type="project" value="UniProtKB-SubCell"/>
</dbReference>
<dbReference type="Proteomes" id="UP000218263">
    <property type="component" value="Chromosome"/>
</dbReference>
<protein>
    <submittedName>
        <fullName evidence="5">ABC-2 family transporter protein</fullName>
    </submittedName>
</protein>
<accession>A0A0X8X1D2</accession>
<dbReference type="RefSeq" id="WP_096351792.1">
    <property type="nucleotide sequence ID" value="NZ_AP017313.1"/>
</dbReference>
<dbReference type="InterPro" id="IPR052902">
    <property type="entry name" value="ABC-2_transporter"/>
</dbReference>
<keyword evidence="2" id="KW-0812">Transmembrane</keyword>
<evidence type="ECO:0000256" key="1">
    <source>
        <dbReference type="ARBA" id="ARBA00004141"/>
    </source>
</evidence>
<dbReference type="Pfam" id="PF12698">
    <property type="entry name" value="ABC2_membrane_3"/>
    <property type="match status" value="1"/>
</dbReference>
<dbReference type="OrthoDB" id="9778589at2"/>
<dbReference type="AlphaFoldDB" id="A0A0X8X1D2"/>
<dbReference type="PANTHER" id="PTHR43027">
    <property type="entry name" value="DOXORUBICIN RESISTANCE ABC TRANSPORTER PERMEASE PROTEIN DRRC-RELATED"/>
    <property type="match status" value="1"/>
</dbReference>
<comment type="subcellular location">
    <subcellularLocation>
        <location evidence="1">Membrane</location>
        <topology evidence="1">Multi-pass membrane protein</topology>
    </subcellularLocation>
</comment>
<sequence length="368" mass="40472">MSHPANQLKAALTISRYSLLATLRSPTSIVFSLLFPLIFITVFGSINVGAPPAIKLAVAPGCDTSSVMYKAIKTVPNLKLLTGLSETGQSEELRKGQITAILNITADHIFTLAPHYNVHLRSSGSSGDNLSLLQTQLNETISKIDHKAFPHNPSIALLQVTKAPGRIYRNIDFILPGQLGFSLLMAGVYGSSFLLFSLRQNMVLKRLRTAPVKRRAIIAGEMLSRLFFHILSFLVMVAIGYFVFKFTLVNGFATLAEMLVFSLFGLSIFMGIGFIISGLVQNENSITPIANTVVLPQILLCGLFFPITNYPHFMEQICSALPLTLFVTGLRKIAFEGTHIWQMPLTVAGLLLWTCAIIPLSIRSFKWE</sequence>
<evidence type="ECO:0000256" key="2">
    <source>
        <dbReference type="ARBA" id="ARBA00022692"/>
    </source>
</evidence>
<gene>
    <name evidence="5" type="ORF">MgSA37_02178</name>
</gene>
<dbReference type="InterPro" id="IPR047817">
    <property type="entry name" value="ABC2_TM_bact-type"/>
</dbReference>
<evidence type="ECO:0000313" key="6">
    <source>
        <dbReference type="Proteomes" id="UP000218263"/>
    </source>
</evidence>
<dbReference type="InterPro" id="IPR013525">
    <property type="entry name" value="ABC2_TM"/>
</dbReference>
<dbReference type="PANTHER" id="PTHR43027:SF2">
    <property type="entry name" value="TRANSPORT PERMEASE PROTEIN"/>
    <property type="match status" value="1"/>
</dbReference>
<name>A0A0X8X1D2_9SPHI</name>
<organism evidence="5 6">
    <name type="scientific">Mucilaginibacter gotjawali</name>
    <dbReference type="NCBI Taxonomy" id="1550579"/>
    <lineage>
        <taxon>Bacteria</taxon>
        <taxon>Pseudomonadati</taxon>
        <taxon>Bacteroidota</taxon>
        <taxon>Sphingobacteriia</taxon>
        <taxon>Sphingobacteriales</taxon>
        <taxon>Sphingobacteriaceae</taxon>
        <taxon>Mucilaginibacter</taxon>
    </lineage>
</organism>
<reference evidence="5 6" key="1">
    <citation type="submission" date="2015-12" db="EMBL/GenBank/DDBJ databases">
        <title>Genome sequence of Mucilaginibacter gotjawali.</title>
        <authorList>
            <person name="Lee J.S."/>
            <person name="Lee K.C."/>
            <person name="Kim K.K."/>
            <person name="Lee B.W."/>
        </authorList>
    </citation>
    <scope>NUCLEOTIDE SEQUENCE [LARGE SCALE GENOMIC DNA]</scope>
    <source>
        <strain evidence="5 6">SA3-7</strain>
    </source>
</reference>
<proteinExistence type="predicted"/>
<evidence type="ECO:0000313" key="5">
    <source>
        <dbReference type="EMBL" id="BAU54007.1"/>
    </source>
</evidence>
<dbReference type="PROSITE" id="PS51012">
    <property type="entry name" value="ABC_TM2"/>
    <property type="match status" value="1"/>
</dbReference>
<evidence type="ECO:0000256" key="4">
    <source>
        <dbReference type="ARBA" id="ARBA00023136"/>
    </source>
</evidence>
<keyword evidence="6" id="KW-1185">Reference proteome</keyword>
<keyword evidence="4" id="KW-0472">Membrane</keyword>
<keyword evidence="3" id="KW-1133">Transmembrane helix</keyword>
<dbReference type="GO" id="GO:0140359">
    <property type="term" value="F:ABC-type transporter activity"/>
    <property type="evidence" value="ECO:0007669"/>
    <property type="project" value="InterPro"/>
</dbReference>
<evidence type="ECO:0000256" key="3">
    <source>
        <dbReference type="ARBA" id="ARBA00022989"/>
    </source>
</evidence>
<dbReference type="EMBL" id="AP017313">
    <property type="protein sequence ID" value="BAU54007.1"/>
    <property type="molecule type" value="Genomic_DNA"/>
</dbReference>
<dbReference type="KEGG" id="mgot:MgSA37_02178"/>